<dbReference type="EMBL" id="GBEZ01013321">
    <property type="protein sequence ID" value="JAC72654.1"/>
    <property type="molecule type" value="Transcribed_RNA"/>
</dbReference>
<accession>A0A061RPI5</accession>
<evidence type="ECO:0000313" key="2">
    <source>
        <dbReference type="EMBL" id="JAC79666.1"/>
    </source>
</evidence>
<name>A0A061RPI5_9CHLO</name>
<organism evidence="1">
    <name type="scientific">Tetraselmis sp. GSL018</name>
    <dbReference type="NCBI Taxonomy" id="582737"/>
    <lineage>
        <taxon>Eukaryota</taxon>
        <taxon>Viridiplantae</taxon>
        <taxon>Chlorophyta</taxon>
        <taxon>core chlorophytes</taxon>
        <taxon>Chlorodendrophyceae</taxon>
        <taxon>Chlorodendrales</taxon>
        <taxon>Chlorodendraceae</taxon>
        <taxon>Tetraselmis</taxon>
    </lineage>
</organism>
<dbReference type="EMBL" id="GBEZ01005670">
    <property type="protein sequence ID" value="JAC79666.1"/>
    <property type="molecule type" value="Transcribed_RNA"/>
</dbReference>
<dbReference type="AlphaFoldDB" id="A0A061RPI5"/>
<sequence length="504" mass="56869">MNWFLKGTFPKCMNYQKPRAVNVTAALEEVRSAKYAFKSFGEIKIVAVKSKVRFGWDWHSEVCEMMSRYVCQSVCSSRGGTKPHVWWNRGTTYAISGERIRTLRQSEYRWLHDYVSSIVPGSRGVKRRFVLERIWQVMLGCPQDALRKRKGYCAPSSSFPSGNAVAPPKSLIARRVVQWPPPTEPGKRTEGWFLRQHNAQNLTFAVTVVAPEEAQLNFQNHSTQLSLTVKRLLQLAARLHKNYRIIFILDNETDSRLVSRLFWDGVAEVRRYSVPERQLWEEQVQKCQPGPALELQHALLRSQLEYEFFSEASVEELLGTIVVTNPLTILGGDISEALQQHDEADLAVPVTPTGEIATAATWYVKSSSMGSVAQVLKNAVNQLLLRSEEGCKSIGNGMYEGSLGNALAFGAAEASNSVENKQVLYVSASTLPKLKVKQLPCSKYGAEICDNCTQCRYSYRNSLVAHLPQEDAVMTSTALKRMYSMFTDYSTGRLQNPKYNLWQV</sequence>
<gene>
    <name evidence="2" type="ORF">TSPGSL018_12140</name>
    <name evidence="1" type="ORF">TSPGSL018_30809</name>
</gene>
<proteinExistence type="predicted"/>
<evidence type="ECO:0000313" key="1">
    <source>
        <dbReference type="EMBL" id="JAC72654.1"/>
    </source>
</evidence>
<protein>
    <submittedName>
        <fullName evidence="1">Uncharacterized protein</fullName>
    </submittedName>
</protein>
<reference evidence="1" key="1">
    <citation type="submission" date="2014-05" db="EMBL/GenBank/DDBJ databases">
        <title>The transcriptome of the halophilic microalga Tetraselmis sp. GSL018 isolated from the Great Salt Lake, Utah.</title>
        <authorList>
            <person name="Jinkerson R.E."/>
            <person name="D'Adamo S."/>
            <person name="Posewitz M.C."/>
        </authorList>
    </citation>
    <scope>NUCLEOTIDE SEQUENCE</scope>
    <source>
        <strain evidence="1">GSL018</strain>
    </source>
</reference>